<dbReference type="Pfam" id="PF00480">
    <property type="entry name" value="ROK"/>
    <property type="match status" value="1"/>
</dbReference>
<dbReference type="PANTHER" id="PTHR18964:SF173">
    <property type="entry name" value="GLUCOKINASE"/>
    <property type="match status" value="1"/>
</dbReference>
<name>A0AAW7M2G3_9MICO</name>
<keyword evidence="3" id="KW-1185">Reference proteome</keyword>
<sequence length="377" mass="39016">MATTDNHDVLALLREGRPRTKTELAQLTGQARSTIGIRLDALLERGLVTILDEAVSTGGRPSLSYAFNAKAGVVLAADLGATHAYLGVTDLAGEILAHRREELAIGDGPVAVLDRVADAWDDQLVGLGLTAADVRGAGLGLPGPVEHSTGRPVSPPIMPGWDDFDVPAYVAGRFDVPVLVDNDVNILALGEWTERYPDETDLLVVKVATGIGAGLVCAGRLSRGAQGAAGDIGHIQVAAESSRVCRCGQSGCLEAYASGRGIAQSLADLGSAAATSDDVVELVRSGDPEATRLSREAGRLIGEVLSACVAILNPGRIVVGGEMARSGETLLAGIREAIYQRAQPLATRQLSVVTMQDPERGGVRGAARMALDAILAA</sequence>
<dbReference type="InterPro" id="IPR036390">
    <property type="entry name" value="WH_DNA-bd_sf"/>
</dbReference>
<organism evidence="2 3">
    <name type="scientific">Demequina lignilytica</name>
    <dbReference type="NCBI Taxonomy" id="3051663"/>
    <lineage>
        <taxon>Bacteria</taxon>
        <taxon>Bacillati</taxon>
        <taxon>Actinomycetota</taxon>
        <taxon>Actinomycetes</taxon>
        <taxon>Micrococcales</taxon>
        <taxon>Demequinaceae</taxon>
        <taxon>Demequina</taxon>
    </lineage>
</organism>
<comment type="similarity">
    <text evidence="1">Belongs to the ROK (NagC/XylR) family.</text>
</comment>
<dbReference type="Gene3D" id="3.30.420.40">
    <property type="match status" value="2"/>
</dbReference>
<accession>A0AAW7M2G3</accession>
<dbReference type="Proteomes" id="UP001172737">
    <property type="component" value="Unassembled WGS sequence"/>
</dbReference>
<dbReference type="SUPFAM" id="SSF53067">
    <property type="entry name" value="Actin-like ATPase domain"/>
    <property type="match status" value="1"/>
</dbReference>
<dbReference type="InterPro" id="IPR049874">
    <property type="entry name" value="ROK_cs"/>
</dbReference>
<dbReference type="InterPro" id="IPR036388">
    <property type="entry name" value="WH-like_DNA-bd_sf"/>
</dbReference>
<protein>
    <submittedName>
        <fullName evidence="2">ROK family transcriptional regulator</fullName>
    </submittedName>
</protein>
<evidence type="ECO:0000256" key="1">
    <source>
        <dbReference type="ARBA" id="ARBA00006479"/>
    </source>
</evidence>
<dbReference type="EMBL" id="JAUHPX010000003">
    <property type="protein sequence ID" value="MDN4487839.1"/>
    <property type="molecule type" value="Genomic_DNA"/>
</dbReference>
<proteinExistence type="inferred from homology"/>
<dbReference type="Gene3D" id="1.10.10.10">
    <property type="entry name" value="Winged helix-like DNA-binding domain superfamily/Winged helix DNA-binding domain"/>
    <property type="match status" value="1"/>
</dbReference>
<gene>
    <name evidence="2" type="ORF">QQX10_06620</name>
</gene>
<dbReference type="PANTHER" id="PTHR18964">
    <property type="entry name" value="ROK (REPRESSOR, ORF, KINASE) FAMILY"/>
    <property type="match status" value="1"/>
</dbReference>
<comment type="caution">
    <text evidence="2">The sequence shown here is derived from an EMBL/GenBank/DDBJ whole genome shotgun (WGS) entry which is preliminary data.</text>
</comment>
<reference evidence="2" key="1">
    <citation type="submission" date="2023-06" db="EMBL/GenBank/DDBJ databases">
        <title>Sysu t00039.</title>
        <authorList>
            <person name="Gao L."/>
            <person name="Fang B.-Z."/>
            <person name="Li W.-J."/>
        </authorList>
    </citation>
    <scope>NUCLEOTIDE SEQUENCE</scope>
    <source>
        <strain evidence="2">SYSU T00039</strain>
    </source>
</reference>
<dbReference type="RefSeq" id="WP_301119230.1">
    <property type="nucleotide sequence ID" value="NZ_JAUHPX010000003.1"/>
</dbReference>
<dbReference type="PROSITE" id="PS01125">
    <property type="entry name" value="ROK"/>
    <property type="match status" value="1"/>
</dbReference>
<evidence type="ECO:0000313" key="3">
    <source>
        <dbReference type="Proteomes" id="UP001172737"/>
    </source>
</evidence>
<evidence type="ECO:0000313" key="2">
    <source>
        <dbReference type="EMBL" id="MDN4487839.1"/>
    </source>
</evidence>
<dbReference type="SUPFAM" id="SSF46785">
    <property type="entry name" value="Winged helix' DNA-binding domain"/>
    <property type="match status" value="1"/>
</dbReference>
<dbReference type="InterPro" id="IPR000600">
    <property type="entry name" value="ROK"/>
</dbReference>
<dbReference type="InterPro" id="IPR043129">
    <property type="entry name" value="ATPase_NBD"/>
</dbReference>
<dbReference type="AlphaFoldDB" id="A0AAW7M2G3"/>